<dbReference type="EMBL" id="CP048000">
    <property type="protein sequence ID" value="QHQ59441.1"/>
    <property type="molecule type" value="Genomic_DNA"/>
</dbReference>
<name>A0A6P1THD5_9FIRM</name>
<protein>
    <submittedName>
        <fullName evidence="1">Uncharacterized protein</fullName>
    </submittedName>
</protein>
<dbReference type="RefSeq" id="WP_161836029.1">
    <property type="nucleotide sequence ID" value="NZ_CP048000.1"/>
</dbReference>
<gene>
    <name evidence="1" type="ORF">Ana3638_00370</name>
</gene>
<evidence type="ECO:0000313" key="2">
    <source>
        <dbReference type="Proteomes" id="UP000464314"/>
    </source>
</evidence>
<dbReference type="AlphaFoldDB" id="A0A6P1THD5"/>
<accession>A0A6P1THD5</accession>
<dbReference type="KEGG" id="anr:Ana3638_00370"/>
<organism evidence="1 2">
    <name type="scientific">Anaerocolumna sedimenticola</name>
    <dbReference type="NCBI Taxonomy" id="2696063"/>
    <lineage>
        <taxon>Bacteria</taxon>
        <taxon>Bacillati</taxon>
        <taxon>Bacillota</taxon>
        <taxon>Clostridia</taxon>
        <taxon>Lachnospirales</taxon>
        <taxon>Lachnospiraceae</taxon>
        <taxon>Anaerocolumna</taxon>
    </lineage>
</organism>
<reference evidence="1 2" key="1">
    <citation type="submission" date="2020-01" db="EMBL/GenBank/DDBJ databases">
        <title>Genome analysis of Anaerocolumna sp. CBA3638.</title>
        <authorList>
            <person name="Kim J."/>
            <person name="Roh S.W."/>
        </authorList>
    </citation>
    <scope>NUCLEOTIDE SEQUENCE [LARGE SCALE GENOMIC DNA]</scope>
    <source>
        <strain evidence="1 2">CBA3638</strain>
    </source>
</reference>
<dbReference type="Proteomes" id="UP000464314">
    <property type="component" value="Chromosome"/>
</dbReference>
<proteinExistence type="predicted"/>
<sequence>MHDIILLNKITEEVELLSKTNHFNKVNNLLICLNPISHVNEDNLYDYLHHANKKLFGLWTKIRIERDDIPDQVAILKSIEGEKSTK</sequence>
<keyword evidence="2" id="KW-1185">Reference proteome</keyword>
<evidence type="ECO:0000313" key="1">
    <source>
        <dbReference type="EMBL" id="QHQ59441.1"/>
    </source>
</evidence>